<protein>
    <submittedName>
        <fullName evidence="1">Uncharacterized protein</fullName>
    </submittedName>
</protein>
<dbReference type="Proteomes" id="UP000540423">
    <property type="component" value="Unassembled WGS sequence"/>
</dbReference>
<dbReference type="AlphaFoldDB" id="A0A7X0HFL4"/>
<evidence type="ECO:0000313" key="1">
    <source>
        <dbReference type="EMBL" id="MBB6436715.1"/>
    </source>
</evidence>
<keyword evidence="2" id="KW-1185">Reference proteome</keyword>
<proteinExistence type="predicted"/>
<accession>A0A7X0HFL4</accession>
<gene>
    <name evidence="1" type="ORF">HNQ79_003188</name>
</gene>
<evidence type="ECO:0000313" key="2">
    <source>
        <dbReference type="Proteomes" id="UP000540423"/>
    </source>
</evidence>
<comment type="caution">
    <text evidence="1">The sequence shown here is derived from an EMBL/GenBank/DDBJ whole genome shotgun (WGS) entry which is preliminary data.</text>
</comment>
<dbReference type="EMBL" id="JACHEM010000007">
    <property type="protein sequence ID" value="MBB6436715.1"/>
    <property type="molecule type" value="Genomic_DNA"/>
</dbReference>
<sequence>MTVSTTITPGTTSAEQTAQQLALLTARTGLEPELAQRYTTSPLSVLAEFGLAAEPVYVEMSARPQGVSFEQLDDSPGDTALFTNFTHASTDALFTNFTHAPSTTSFTNFTHAPSSTSFTNFTHAVPAAAQLS</sequence>
<name>A0A7X0HFL4_9ACTN</name>
<dbReference type="RefSeq" id="WP_185031407.1">
    <property type="nucleotide sequence ID" value="NZ_BNBN01000010.1"/>
</dbReference>
<organism evidence="1 2">
    <name type="scientific">Streptomyces candidus</name>
    <dbReference type="NCBI Taxonomy" id="67283"/>
    <lineage>
        <taxon>Bacteria</taxon>
        <taxon>Bacillati</taxon>
        <taxon>Actinomycetota</taxon>
        <taxon>Actinomycetes</taxon>
        <taxon>Kitasatosporales</taxon>
        <taxon>Streptomycetaceae</taxon>
        <taxon>Streptomyces</taxon>
    </lineage>
</organism>
<reference evidence="1 2" key="1">
    <citation type="submission" date="2020-08" db="EMBL/GenBank/DDBJ databases">
        <title>Genomic Encyclopedia of Type Strains, Phase IV (KMG-IV): sequencing the most valuable type-strain genomes for metagenomic binning, comparative biology and taxonomic classification.</title>
        <authorList>
            <person name="Goeker M."/>
        </authorList>
    </citation>
    <scope>NUCLEOTIDE SEQUENCE [LARGE SCALE GENOMIC DNA]</scope>
    <source>
        <strain evidence="1 2">DSM 40141</strain>
    </source>
</reference>